<feature type="region of interest" description="Disordered" evidence="1">
    <location>
        <begin position="1"/>
        <end position="75"/>
    </location>
</feature>
<sequence>MEAAAGCSSRGQGSSDDEGTDPAWPGLPGLPRAPTASWRADSERQRDREGPERALKGRNSVGGSGSVGSSGDPRLRWQLARIFLGTC</sequence>
<evidence type="ECO:0000313" key="2">
    <source>
        <dbReference type="EMBL" id="KAJ8350119.1"/>
    </source>
</evidence>
<evidence type="ECO:0000313" key="3">
    <source>
        <dbReference type="Proteomes" id="UP001152622"/>
    </source>
</evidence>
<dbReference type="Proteomes" id="UP001152622">
    <property type="component" value="Chromosome 9"/>
</dbReference>
<organism evidence="2 3">
    <name type="scientific">Synaphobranchus kaupii</name>
    <name type="common">Kaup's arrowtooth eel</name>
    <dbReference type="NCBI Taxonomy" id="118154"/>
    <lineage>
        <taxon>Eukaryota</taxon>
        <taxon>Metazoa</taxon>
        <taxon>Chordata</taxon>
        <taxon>Craniata</taxon>
        <taxon>Vertebrata</taxon>
        <taxon>Euteleostomi</taxon>
        <taxon>Actinopterygii</taxon>
        <taxon>Neopterygii</taxon>
        <taxon>Teleostei</taxon>
        <taxon>Anguilliformes</taxon>
        <taxon>Synaphobranchidae</taxon>
        <taxon>Synaphobranchus</taxon>
    </lineage>
</organism>
<dbReference type="EMBL" id="JAINUF010000009">
    <property type="protein sequence ID" value="KAJ8350119.1"/>
    <property type="molecule type" value="Genomic_DNA"/>
</dbReference>
<gene>
    <name evidence="2" type="ORF">SKAU_G00252490</name>
</gene>
<accession>A0A9Q1IPX9</accession>
<reference evidence="2" key="1">
    <citation type="journal article" date="2023" name="Science">
        <title>Genome structures resolve the early diversification of teleost fishes.</title>
        <authorList>
            <person name="Parey E."/>
            <person name="Louis A."/>
            <person name="Montfort J."/>
            <person name="Bouchez O."/>
            <person name="Roques C."/>
            <person name="Iampietro C."/>
            <person name="Lluch J."/>
            <person name="Castinel A."/>
            <person name="Donnadieu C."/>
            <person name="Desvignes T."/>
            <person name="Floi Bucao C."/>
            <person name="Jouanno E."/>
            <person name="Wen M."/>
            <person name="Mejri S."/>
            <person name="Dirks R."/>
            <person name="Jansen H."/>
            <person name="Henkel C."/>
            <person name="Chen W.J."/>
            <person name="Zahm M."/>
            <person name="Cabau C."/>
            <person name="Klopp C."/>
            <person name="Thompson A.W."/>
            <person name="Robinson-Rechavi M."/>
            <person name="Braasch I."/>
            <person name="Lecointre G."/>
            <person name="Bobe J."/>
            <person name="Postlethwait J.H."/>
            <person name="Berthelot C."/>
            <person name="Roest Crollius H."/>
            <person name="Guiguen Y."/>
        </authorList>
    </citation>
    <scope>NUCLEOTIDE SEQUENCE</scope>
    <source>
        <strain evidence="2">WJC10195</strain>
    </source>
</reference>
<proteinExistence type="predicted"/>
<dbReference type="AlphaFoldDB" id="A0A9Q1IPX9"/>
<keyword evidence="3" id="KW-1185">Reference proteome</keyword>
<evidence type="ECO:0000256" key="1">
    <source>
        <dbReference type="SAM" id="MobiDB-lite"/>
    </source>
</evidence>
<protein>
    <submittedName>
        <fullName evidence="2">Uncharacterized protein</fullName>
    </submittedName>
</protein>
<comment type="caution">
    <text evidence="2">The sequence shown here is derived from an EMBL/GenBank/DDBJ whole genome shotgun (WGS) entry which is preliminary data.</text>
</comment>
<feature type="compositionally biased region" description="Basic and acidic residues" evidence="1">
    <location>
        <begin position="40"/>
        <end position="55"/>
    </location>
</feature>
<name>A0A9Q1IPX9_SYNKA</name>